<name>A0ABU8FBQ5_9BACI</name>
<comment type="caution">
    <text evidence="1">The sequence shown here is derived from an EMBL/GenBank/DDBJ whole genome shotgun (WGS) entry which is preliminary data.</text>
</comment>
<reference evidence="1 2" key="1">
    <citation type="submission" date="2024-01" db="EMBL/GenBank/DDBJ databases">
        <title>Seven novel Bacillus-like species.</title>
        <authorList>
            <person name="Liu G."/>
        </authorList>
    </citation>
    <scope>NUCLEOTIDE SEQUENCE [LARGE SCALE GENOMIC DNA]</scope>
    <source>
        <strain evidence="1 2">FJAT-51639</strain>
    </source>
</reference>
<dbReference type="Proteomes" id="UP001372526">
    <property type="component" value="Unassembled WGS sequence"/>
</dbReference>
<evidence type="ECO:0000313" key="2">
    <source>
        <dbReference type="Proteomes" id="UP001372526"/>
    </source>
</evidence>
<dbReference type="InterPro" id="IPR021338">
    <property type="entry name" value="DUF2953"/>
</dbReference>
<protein>
    <submittedName>
        <fullName evidence="1">DUF2953 domain-containing protein</fullName>
    </submittedName>
</protein>
<sequence length="211" mass="24136">MKWLVIGIGILILLVLLILLSKLSLKISLLYTETEKQCLLEVKIWMIHYTFDVLERIEKQQRKTEQKIEKAEEEGGTEDKFVAWLDSIAEIIKRLQEIHTMFKDFLQKVKINNWRWYSQIGTGDAASTGVITGYVWSVKGIIVGAAGQYVEIIGAPQLEITPIFQGKTVASHCELTASFRIYRAVKAVIRLFIFLKKQGVIPTDHAMQQKI</sequence>
<gene>
    <name evidence="1" type="ORF">WAZ07_01125</name>
</gene>
<organism evidence="1 2">
    <name type="scientific">Bacillus bruguierae</name>
    <dbReference type="NCBI Taxonomy" id="3127667"/>
    <lineage>
        <taxon>Bacteria</taxon>
        <taxon>Bacillati</taxon>
        <taxon>Bacillota</taxon>
        <taxon>Bacilli</taxon>
        <taxon>Bacillales</taxon>
        <taxon>Bacillaceae</taxon>
        <taxon>Bacillus</taxon>
    </lineage>
</organism>
<accession>A0ABU8FBQ5</accession>
<proteinExistence type="predicted"/>
<evidence type="ECO:0000313" key="1">
    <source>
        <dbReference type="EMBL" id="MEI4799938.1"/>
    </source>
</evidence>
<dbReference type="Pfam" id="PF11167">
    <property type="entry name" value="DUF2953"/>
    <property type="match status" value="1"/>
</dbReference>
<keyword evidence="2" id="KW-1185">Reference proteome</keyword>
<dbReference type="RefSeq" id="WP_336470994.1">
    <property type="nucleotide sequence ID" value="NZ_JBAWSX010000001.1"/>
</dbReference>
<dbReference type="EMBL" id="JBAWSX010000001">
    <property type="protein sequence ID" value="MEI4799938.1"/>
    <property type="molecule type" value="Genomic_DNA"/>
</dbReference>